<evidence type="ECO:0000313" key="1">
    <source>
        <dbReference type="EMBL" id="QJA89760.1"/>
    </source>
</evidence>
<dbReference type="EMBL" id="MT142867">
    <property type="protein sequence ID" value="QJA89760.1"/>
    <property type="molecule type" value="Genomic_DNA"/>
</dbReference>
<gene>
    <name evidence="1" type="ORF">MM415B02510_0005</name>
</gene>
<name>A0A6M3L545_9ZZZZ</name>
<dbReference type="AlphaFoldDB" id="A0A6M3L545"/>
<reference evidence="1" key="1">
    <citation type="submission" date="2020-03" db="EMBL/GenBank/DDBJ databases">
        <title>The deep terrestrial virosphere.</title>
        <authorList>
            <person name="Holmfeldt K."/>
            <person name="Nilsson E."/>
            <person name="Simone D."/>
            <person name="Lopez-Fernandez M."/>
            <person name="Wu X."/>
            <person name="de Brujin I."/>
            <person name="Lundin D."/>
            <person name="Andersson A."/>
            <person name="Bertilsson S."/>
            <person name="Dopson M."/>
        </authorList>
    </citation>
    <scope>NUCLEOTIDE SEQUENCE</scope>
    <source>
        <strain evidence="1">MM415B02510</strain>
    </source>
</reference>
<accession>A0A6M3L545</accession>
<protein>
    <submittedName>
        <fullName evidence="1">Uncharacterized protein</fullName>
    </submittedName>
</protein>
<organism evidence="1">
    <name type="scientific">viral metagenome</name>
    <dbReference type="NCBI Taxonomy" id="1070528"/>
    <lineage>
        <taxon>unclassified sequences</taxon>
        <taxon>metagenomes</taxon>
        <taxon>organismal metagenomes</taxon>
    </lineage>
</organism>
<sequence length="386" mass="42613">MADMLNILSGFMRGRSKRRQEDLQLEQLKLQTQARRSTEKLALEREKRAMIKEQRDADAAAQKQKLLDMFLQRYQTEQGTEPGQSQTTPMGESVTDALSKVELSGGQQAPTGQSPMSKMSPMDMAIMKMGTGIDTLGAGRLEEQQGANQRLGRQGDERIAIANKNLELNQKKVNYLPQKTKDGSTMMVGFDPLGKPTGQSFFSAGPPVETKEIDMPDGGKGYQIINKRSGAPMSAVVPTKHPPMPAAETASKVTLAMEAQNMIPQIKDMLWKNGKYDKDVVYQASLPLGGVGKGRALKSMFMDALDARIRAATGAAVTKEEWPAYFRMYLPQILDSEPLAKDKIKRLENFMGSYLETLDPKGIIRNRVKATKTADFVYNPATGSLE</sequence>
<proteinExistence type="predicted"/>